<dbReference type="InterPro" id="IPR002376">
    <property type="entry name" value="Formyl_transf_N"/>
</dbReference>
<evidence type="ECO:0000259" key="2">
    <source>
        <dbReference type="Pfam" id="PF00551"/>
    </source>
</evidence>
<protein>
    <submittedName>
        <fullName evidence="3">Formyl transferase</fullName>
    </submittedName>
</protein>
<dbReference type="SUPFAM" id="SSF53328">
    <property type="entry name" value="Formyltransferase"/>
    <property type="match status" value="1"/>
</dbReference>
<name>A0A1I6Q6U9_9EURY</name>
<evidence type="ECO:0000313" key="4">
    <source>
        <dbReference type="Proteomes" id="UP000199199"/>
    </source>
</evidence>
<dbReference type="OrthoDB" id="168093at2157"/>
<dbReference type="EMBL" id="FOZS01000001">
    <property type="protein sequence ID" value="SFS48030.1"/>
    <property type="molecule type" value="Genomic_DNA"/>
</dbReference>
<reference evidence="4" key="1">
    <citation type="submission" date="2016-10" db="EMBL/GenBank/DDBJ databases">
        <authorList>
            <person name="Varghese N."/>
            <person name="Submissions S."/>
        </authorList>
    </citation>
    <scope>NUCLEOTIDE SEQUENCE [LARGE SCALE GENOMIC DNA]</scope>
    <source>
        <strain evidence="4">DSM 22427</strain>
    </source>
</reference>
<accession>A0A1I6Q6U9</accession>
<dbReference type="Pfam" id="PF00551">
    <property type="entry name" value="Formyl_trans_N"/>
    <property type="match status" value="1"/>
</dbReference>
<organism evidence="3 4">
    <name type="scientific">Halostagnicola kamekurae</name>
    <dbReference type="NCBI Taxonomy" id="619731"/>
    <lineage>
        <taxon>Archaea</taxon>
        <taxon>Methanobacteriati</taxon>
        <taxon>Methanobacteriota</taxon>
        <taxon>Stenosarchaea group</taxon>
        <taxon>Halobacteria</taxon>
        <taxon>Halobacteriales</taxon>
        <taxon>Natrialbaceae</taxon>
        <taxon>Halostagnicola</taxon>
    </lineage>
</organism>
<sequence length="328" mass="36054">MTTTRERVDVDRAAETDSATEADPATETSPAVATDSAAESEPKTGPRRVCLLADPYLERWQIRALERAVERTDIEIPLVLVAAPTDPGVDPDAAASAINGGLGADTIRLGASLLARERAWSLVVAERKLAELFGDESHPLEHRRRVGTIDCLESSTIRRVRPIEDGNWNELPESAVEAATDQCDVVVRFGFGLVRGDILTATEHGVLSFHPADIRRYRGLGPPKAFVDDRSSIGATLQRLTDEIDGGEIVAEDWIDIDDCATLWEVYDRVHELEIELLATGIESLREPTFEPTVPDSLGSYYSTKSRREAGFAVRTLAKNVRGRLDRR</sequence>
<evidence type="ECO:0000256" key="1">
    <source>
        <dbReference type="SAM" id="MobiDB-lite"/>
    </source>
</evidence>
<feature type="domain" description="Formyl transferase N-terminal" evidence="2">
    <location>
        <begin position="176"/>
        <end position="279"/>
    </location>
</feature>
<dbReference type="AlphaFoldDB" id="A0A1I6Q6U9"/>
<feature type="region of interest" description="Disordered" evidence="1">
    <location>
        <begin position="1"/>
        <end position="45"/>
    </location>
</feature>
<keyword evidence="3" id="KW-0808">Transferase</keyword>
<dbReference type="Proteomes" id="UP000199199">
    <property type="component" value="Unassembled WGS sequence"/>
</dbReference>
<dbReference type="RefSeq" id="WP_092902307.1">
    <property type="nucleotide sequence ID" value="NZ_FOZS01000001.1"/>
</dbReference>
<keyword evidence="4" id="KW-1185">Reference proteome</keyword>
<feature type="compositionally biased region" description="Basic and acidic residues" evidence="1">
    <location>
        <begin position="1"/>
        <end position="15"/>
    </location>
</feature>
<evidence type="ECO:0000313" key="3">
    <source>
        <dbReference type="EMBL" id="SFS48030.1"/>
    </source>
</evidence>
<dbReference type="Gene3D" id="3.40.50.170">
    <property type="entry name" value="Formyl transferase, N-terminal domain"/>
    <property type="match status" value="1"/>
</dbReference>
<dbReference type="InterPro" id="IPR036477">
    <property type="entry name" value="Formyl_transf_N_sf"/>
</dbReference>
<dbReference type="GO" id="GO:0016740">
    <property type="term" value="F:transferase activity"/>
    <property type="evidence" value="ECO:0007669"/>
    <property type="project" value="UniProtKB-KW"/>
</dbReference>
<gene>
    <name evidence="3" type="ORF">SAMN04488556_1016</name>
</gene>
<proteinExistence type="predicted"/>